<feature type="signal peptide" evidence="1">
    <location>
        <begin position="1"/>
        <end position="42"/>
    </location>
</feature>
<dbReference type="SUPFAM" id="SSF160935">
    <property type="entry name" value="VPA0735-like"/>
    <property type="match status" value="1"/>
</dbReference>
<evidence type="ECO:0000256" key="1">
    <source>
        <dbReference type="SAM" id="SignalP"/>
    </source>
</evidence>
<proteinExistence type="predicted"/>
<dbReference type="Gene3D" id="1.10.3360.10">
    <property type="entry name" value="VPA0735-like domain"/>
    <property type="match status" value="1"/>
</dbReference>
<dbReference type="InterPro" id="IPR010679">
    <property type="entry name" value="DUF1254"/>
</dbReference>
<sequence length="510" mass="57425">MTLRLSKPKHSLKLRRKSRFSTPSLILLSSLAFYPVSSPALAQETINTRIGKLTFESGYPSKETVEKLYDEMDFQRAAQAYIWGIPAVGLNEWRRAHYNVFGGKSGEMLNYFDFTEKLGILTPNYTTPYIATFIDLKETGPFVVEVPAGLIAGMILDNWQRVLADLGVVGPDKGQGGKYLIMPPGYGLVEAEGYYVVEATSRDVLAGFRLLGADKEKAIAELVPQIKTYRWTVAGTGEAMPARDAGDKKWSQMPPRGMAYWDSLNEVIQRNPVDERDRFILAQLKFLGIERGKPYKPDERQTKLLEDGVVVGEAMAKANTTDKRVEPPFWEGTHWKHALVVSTDQRALTYDQLDERAAWFYEAVVISKAMLTQPPGVGQRYIASYKDSDGNWLNGSNTYKLHVPPNPPAKQFWSVTAYDENTRQMPVTEQGRPDISSRKSDIAKNSDGSVDVYFGPSAPKGKETNWVQTNPDMGWFAYFRFYGPTEPFFDKSWGLPDFQKIELTPSMAIQ</sequence>
<dbReference type="Proteomes" id="UP000033187">
    <property type="component" value="Chromosome 1"/>
</dbReference>
<dbReference type="PANTHER" id="PTHR36509:SF3">
    <property type="entry name" value="SIGNAL PEPTIDE PROTEIN"/>
    <property type="match status" value="1"/>
</dbReference>
<reference evidence="5" key="1">
    <citation type="submission" date="2015-02" db="EMBL/GenBank/DDBJ databases">
        <authorList>
            <person name="Chooi Y.-H."/>
        </authorList>
    </citation>
    <scope>NUCLEOTIDE SEQUENCE [LARGE SCALE GENOMIC DNA]</scope>
    <source>
        <strain evidence="5">strain Y</strain>
    </source>
</reference>
<feature type="domain" description="DUF1254" evidence="3">
    <location>
        <begin position="119"/>
        <end position="227"/>
    </location>
</feature>
<dbReference type="AlphaFoldDB" id="A0A0D6JBN5"/>
<dbReference type="Gene3D" id="2.60.40.1610">
    <property type="entry name" value="Domain of unknown function DUF1254"/>
    <property type="match status" value="1"/>
</dbReference>
<dbReference type="KEGG" id="fil:BN1229_v1_0813"/>
<dbReference type="Pfam" id="PF06863">
    <property type="entry name" value="DUF1254"/>
    <property type="match status" value="1"/>
</dbReference>
<dbReference type="InterPro" id="IPR037049">
    <property type="entry name" value="DUF1214_C_sf"/>
</dbReference>
<evidence type="ECO:0000259" key="3">
    <source>
        <dbReference type="Pfam" id="PF06863"/>
    </source>
</evidence>
<feature type="chain" id="PRO_5002306105" evidence="1">
    <location>
        <begin position="43"/>
        <end position="510"/>
    </location>
</feature>
<dbReference type="Gene3D" id="2.60.120.600">
    <property type="entry name" value="Domain of unknown function DUF1214, C-terminal domain"/>
    <property type="match status" value="1"/>
</dbReference>
<keyword evidence="5" id="KW-1185">Reference proteome</keyword>
<dbReference type="PANTHER" id="PTHR36509">
    <property type="entry name" value="BLL3101 PROTEIN"/>
    <property type="match status" value="1"/>
</dbReference>
<dbReference type="InterPro" id="IPR037050">
    <property type="entry name" value="DUF1254_sf"/>
</dbReference>
<accession>A0A0D6JBN5</accession>
<keyword evidence="1" id="KW-0732">Signal</keyword>
<evidence type="ECO:0000259" key="2">
    <source>
        <dbReference type="Pfam" id="PF06742"/>
    </source>
</evidence>
<protein>
    <submittedName>
        <fullName evidence="4">Uncharacterized protein</fullName>
    </submittedName>
</protein>
<evidence type="ECO:0000313" key="4">
    <source>
        <dbReference type="EMBL" id="CPR16458.1"/>
    </source>
</evidence>
<dbReference type="Pfam" id="PF06742">
    <property type="entry name" value="DUF1214"/>
    <property type="match status" value="1"/>
</dbReference>
<dbReference type="KEGG" id="fiy:BN1229_v1_0817"/>
<name>A0A0D6JBN5_9HYPH</name>
<evidence type="ECO:0000313" key="5">
    <source>
        <dbReference type="Proteomes" id="UP000033187"/>
    </source>
</evidence>
<feature type="domain" description="DUF1214" evidence="2">
    <location>
        <begin position="379"/>
        <end position="486"/>
    </location>
</feature>
<organism evidence="4 5">
    <name type="scientific">Candidatus Filomicrobium marinum</name>
    <dbReference type="NCBI Taxonomy" id="1608628"/>
    <lineage>
        <taxon>Bacteria</taxon>
        <taxon>Pseudomonadati</taxon>
        <taxon>Pseudomonadota</taxon>
        <taxon>Alphaproteobacteria</taxon>
        <taxon>Hyphomicrobiales</taxon>
        <taxon>Hyphomicrobiaceae</taxon>
        <taxon>Filomicrobium</taxon>
    </lineage>
</organism>
<dbReference type="EMBL" id="LN829119">
    <property type="protein sequence ID" value="CPR16458.1"/>
    <property type="molecule type" value="Genomic_DNA"/>
</dbReference>
<dbReference type="InterPro" id="IPR010621">
    <property type="entry name" value="DUF1214"/>
</dbReference>
<gene>
    <name evidence="4" type="ORF">YBN1229_v1_0817</name>
</gene>